<dbReference type="Proteomes" id="UP001221757">
    <property type="component" value="Unassembled WGS sequence"/>
</dbReference>
<name>A0AAD7BJN7_MYCRO</name>
<dbReference type="EMBL" id="JARKIE010000639">
    <property type="protein sequence ID" value="KAJ7622966.1"/>
    <property type="molecule type" value="Genomic_DNA"/>
</dbReference>
<sequence>MPLTRLSRCLCSICLESHFLGPHSQAFWGATIAHGRGYAARADAKRIFALFQHRPAGFLVHGLIGSRPYAELEPIHRPFCQVPRAASGHLPRMAGGAPASKACFFAKFPPCASVQAEAEAAERPTDARCPIRHVSTVSRSKSAFARELHALRLRGSPAAIGRESAYFAGDSLHYWRSSWDEASARLLCFPRGDLARWSGSRISDSARTDMRQQRWARQRRTREQGGGCISVGGLCSFYDGTTSSYQLLRRFYGVLRQLYELLQASTLLLRRSTTCSSSYKPLRTAMDRYQLLPRLHGCCPSWLPATTAMLRGCYRAGYQLLPPCYAVATQAGYPGASSRLPAATACYALAMAHYRRGTQATILPSYRSLWSAPERPVG</sequence>
<organism evidence="1 2">
    <name type="scientific">Mycena rosella</name>
    <name type="common">Pink bonnet</name>
    <name type="synonym">Agaricus rosellus</name>
    <dbReference type="NCBI Taxonomy" id="1033263"/>
    <lineage>
        <taxon>Eukaryota</taxon>
        <taxon>Fungi</taxon>
        <taxon>Dikarya</taxon>
        <taxon>Basidiomycota</taxon>
        <taxon>Agaricomycotina</taxon>
        <taxon>Agaricomycetes</taxon>
        <taxon>Agaricomycetidae</taxon>
        <taxon>Agaricales</taxon>
        <taxon>Marasmiineae</taxon>
        <taxon>Mycenaceae</taxon>
        <taxon>Mycena</taxon>
    </lineage>
</organism>
<dbReference type="AlphaFoldDB" id="A0AAD7BJN7"/>
<protein>
    <submittedName>
        <fullName evidence="1">Uncharacterized protein</fullName>
    </submittedName>
</protein>
<proteinExistence type="predicted"/>
<comment type="caution">
    <text evidence="1">The sequence shown here is derived from an EMBL/GenBank/DDBJ whole genome shotgun (WGS) entry which is preliminary data.</text>
</comment>
<evidence type="ECO:0000313" key="1">
    <source>
        <dbReference type="EMBL" id="KAJ7622966.1"/>
    </source>
</evidence>
<accession>A0AAD7BJN7</accession>
<evidence type="ECO:0000313" key="2">
    <source>
        <dbReference type="Proteomes" id="UP001221757"/>
    </source>
</evidence>
<reference evidence="1" key="1">
    <citation type="submission" date="2023-03" db="EMBL/GenBank/DDBJ databases">
        <title>Massive genome expansion in bonnet fungi (Mycena s.s.) driven by repeated elements and novel gene families across ecological guilds.</title>
        <authorList>
            <consortium name="Lawrence Berkeley National Laboratory"/>
            <person name="Harder C.B."/>
            <person name="Miyauchi S."/>
            <person name="Viragh M."/>
            <person name="Kuo A."/>
            <person name="Thoen E."/>
            <person name="Andreopoulos B."/>
            <person name="Lu D."/>
            <person name="Skrede I."/>
            <person name="Drula E."/>
            <person name="Henrissat B."/>
            <person name="Morin E."/>
            <person name="Kohler A."/>
            <person name="Barry K."/>
            <person name="LaButti K."/>
            <person name="Morin E."/>
            <person name="Salamov A."/>
            <person name="Lipzen A."/>
            <person name="Mereny Z."/>
            <person name="Hegedus B."/>
            <person name="Baldrian P."/>
            <person name="Stursova M."/>
            <person name="Weitz H."/>
            <person name="Taylor A."/>
            <person name="Grigoriev I.V."/>
            <person name="Nagy L.G."/>
            <person name="Martin F."/>
            <person name="Kauserud H."/>
        </authorList>
    </citation>
    <scope>NUCLEOTIDE SEQUENCE</scope>
    <source>
        <strain evidence="1">CBHHK067</strain>
    </source>
</reference>
<gene>
    <name evidence="1" type="ORF">B0H17DRAFT_1151520</name>
</gene>
<keyword evidence="2" id="KW-1185">Reference proteome</keyword>